<protein>
    <submittedName>
        <fullName evidence="1">Thymidylate synthase thyX</fullName>
    </submittedName>
</protein>
<name>A0A0B0MMU5_GOSAR</name>
<organism evidence="1 2">
    <name type="scientific">Gossypium arboreum</name>
    <name type="common">Tree cotton</name>
    <name type="synonym">Gossypium nanking</name>
    <dbReference type="NCBI Taxonomy" id="29729"/>
    <lineage>
        <taxon>Eukaryota</taxon>
        <taxon>Viridiplantae</taxon>
        <taxon>Streptophyta</taxon>
        <taxon>Embryophyta</taxon>
        <taxon>Tracheophyta</taxon>
        <taxon>Spermatophyta</taxon>
        <taxon>Magnoliopsida</taxon>
        <taxon>eudicotyledons</taxon>
        <taxon>Gunneridae</taxon>
        <taxon>Pentapetalae</taxon>
        <taxon>rosids</taxon>
        <taxon>malvids</taxon>
        <taxon>Malvales</taxon>
        <taxon>Malvaceae</taxon>
        <taxon>Malvoideae</taxon>
        <taxon>Gossypium</taxon>
    </lineage>
</organism>
<comment type="caution">
    <text evidence="1">The sequence shown here is derived from an EMBL/GenBank/DDBJ whole genome shotgun (WGS) entry which is preliminary data.</text>
</comment>
<gene>
    <name evidence="1" type="ORF">F383_27907</name>
</gene>
<evidence type="ECO:0000313" key="1">
    <source>
        <dbReference type="EMBL" id="KHG03433.1"/>
    </source>
</evidence>
<accession>A0A0B0MMU5</accession>
<sequence length="322" mass="36168">MKLILQIRSLEDGVVTSVNSQPYLSEVVREQVEDCSLIFLRGAGFSDQPYLFEVAREQIKDGESYLPKVAGEQVLATSLISLRLQKSSSGADLSHRAISLSSCGVVGQDEVTSPISLKLQWSRLKIANLISLKLQWSRLNHKSYLPEVAAEQTKNGESYLSEVVVEQIITNLISLKLQWSRLKTKPYFSEVVVEWIEATRRSGLEQGNLKRRSTKKVKTRRGAREPTEFSTIGGHLFGVDIGPRDASRCQLFLSHGPGWVEAHGMPMRTLSRPSRERNGITLNPKMLQNGTVLEPNPITRPACSRIACFGPRVYLHPWFFCF</sequence>
<proteinExistence type="predicted"/>
<reference evidence="2" key="1">
    <citation type="submission" date="2014-09" db="EMBL/GenBank/DDBJ databases">
        <authorList>
            <person name="Mudge J."/>
            <person name="Ramaraj T."/>
            <person name="Lindquist I.E."/>
            <person name="Bharti A.K."/>
            <person name="Sundararajan A."/>
            <person name="Cameron C.T."/>
            <person name="Woodward J.E."/>
            <person name="May G.D."/>
            <person name="Brubaker C."/>
            <person name="Broadhvest J."/>
            <person name="Wilkins T.A."/>
        </authorList>
    </citation>
    <scope>NUCLEOTIDE SEQUENCE</scope>
    <source>
        <strain evidence="2">cv. AKA8401</strain>
    </source>
</reference>
<keyword evidence="2" id="KW-1185">Reference proteome</keyword>
<evidence type="ECO:0000313" key="2">
    <source>
        <dbReference type="Proteomes" id="UP000032142"/>
    </source>
</evidence>
<dbReference type="Proteomes" id="UP000032142">
    <property type="component" value="Unassembled WGS sequence"/>
</dbReference>
<dbReference type="EMBL" id="JRRC01355216">
    <property type="protein sequence ID" value="KHG03433.1"/>
    <property type="molecule type" value="Genomic_DNA"/>
</dbReference>
<dbReference type="AlphaFoldDB" id="A0A0B0MMU5"/>